<name>A0ABR4B8Q9_9LECA</name>
<comment type="caution">
    <text evidence="2">The sequence shown here is derived from an EMBL/GenBank/DDBJ whole genome shotgun (WGS) entry which is preliminary data.</text>
</comment>
<keyword evidence="1" id="KW-0732">Signal</keyword>
<proteinExistence type="predicted"/>
<feature type="chain" id="PRO_5046774262" evidence="1">
    <location>
        <begin position="18"/>
        <end position="201"/>
    </location>
</feature>
<feature type="signal peptide" evidence="1">
    <location>
        <begin position="1"/>
        <end position="17"/>
    </location>
</feature>
<evidence type="ECO:0000256" key="1">
    <source>
        <dbReference type="SAM" id="SignalP"/>
    </source>
</evidence>
<accession>A0ABR4B8Q9</accession>
<organism evidence="2 3">
    <name type="scientific">Lepraria finkii</name>
    <dbReference type="NCBI Taxonomy" id="1340010"/>
    <lineage>
        <taxon>Eukaryota</taxon>
        <taxon>Fungi</taxon>
        <taxon>Dikarya</taxon>
        <taxon>Ascomycota</taxon>
        <taxon>Pezizomycotina</taxon>
        <taxon>Lecanoromycetes</taxon>
        <taxon>OSLEUM clade</taxon>
        <taxon>Lecanoromycetidae</taxon>
        <taxon>Lecanorales</taxon>
        <taxon>Lecanorineae</taxon>
        <taxon>Stereocaulaceae</taxon>
        <taxon>Lepraria</taxon>
    </lineage>
</organism>
<evidence type="ECO:0000313" key="3">
    <source>
        <dbReference type="Proteomes" id="UP001590951"/>
    </source>
</evidence>
<protein>
    <submittedName>
        <fullName evidence="2">Uncharacterized protein</fullName>
    </submittedName>
</protein>
<gene>
    <name evidence="2" type="ORF">ABVK25_006576</name>
</gene>
<dbReference type="EMBL" id="JBHFEH010000022">
    <property type="protein sequence ID" value="KAL2053251.1"/>
    <property type="molecule type" value="Genomic_DNA"/>
</dbReference>
<evidence type="ECO:0000313" key="2">
    <source>
        <dbReference type="EMBL" id="KAL2053251.1"/>
    </source>
</evidence>
<keyword evidence="3" id="KW-1185">Reference proteome</keyword>
<dbReference type="Proteomes" id="UP001590951">
    <property type="component" value="Unassembled WGS sequence"/>
</dbReference>
<reference evidence="2 3" key="1">
    <citation type="submission" date="2024-09" db="EMBL/GenBank/DDBJ databases">
        <title>Rethinking Asexuality: The Enigmatic Case of Functional Sexual Genes in Lepraria (Stereocaulaceae).</title>
        <authorList>
            <person name="Doellman M."/>
            <person name="Sun Y."/>
            <person name="Barcenas-Pena A."/>
            <person name="Lumbsch H.T."/>
            <person name="Grewe F."/>
        </authorList>
    </citation>
    <scope>NUCLEOTIDE SEQUENCE [LARGE SCALE GENOMIC DNA]</scope>
    <source>
        <strain evidence="2 3">Grewe 0041</strain>
    </source>
</reference>
<sequence length="201" mass="20582">MFTGTYLALVLPAIVAARPQYMLPGDTACGDEGPQYTTTSTADVTTTFGDQGWINYDGNVCEAGTAPCSNTEGTSVSTTISVDFGGGPTFDLSEAVNAGLTFGVSVAFTNTKSQSGSENCIASGDDNNPCACGLQYKTTQQNAKGTYVNSDGACSDSPPKPFDVTSPVLIDGAAQTDWRTCRAAASKCSQMANSPACADGL</sequence>